<dbReference type="EMBL" id="CP041730">
    <property type="protein sequence ID" value="QDQ25612.1"/>
    <property type="molecule type" value="Genomic_DNA"/>
</dbReference>
<gene>
    <name evidence="1" type="ORF">FNU76_04170</name>
</gene>
<dbReference type="RefSeq" id="WP_143856537.1">
    <property type="nucleotide sequence ID" value="NZ_CP041730.1"/>
</dbReference>
<protein>
    <submittedName>
        <fullName evidence="1">Uncharacterized protein</fullName>
    </submittedName>
</protein>
<reference evidence="2" key="1">
    <citation type="submission" date="2019-07" db="EMBL/GenBank/DDBJ databases">
        <title>Chitinimonas sp. nov., isolated from Ny-Alesund, arctica soil.</title>
        <authorList>
            <person name="Xu Q."/>
            <person name="Peng F."/>
        </authorList>
    </citation>
    <scope>NUCLEOTIDE SEQUENCE [LARGE SCALE GENOMIC DNA]</scope>
    <source>
        <strain evidence="2">R3-44</strain>
    </source>
</reference>
<dbReference type="AlphaFoldDB" id="A0A516SBT8"/>
<dbReference type="OrthoDB" id="6717632at2"/>
<dbReference type="Proteomes" id="UP000317550">
    <property type="component" value="Chromosome"/>
</dbReference>
<sequence>MCEAIQYQGRQVWFRIEGAQLPVIRKDGAIAMLPWGLRQADRHVHLHNGANVLLQQLGEDEWKRLHPVPVRLAVERFCQVDKEGTQHWFDVAPGKLMRGVLVKWRDDARVYLLTEHRSVDNPNPRALWPVFRLADQA</sequence>
<evidence type="ECO:0000313" key="1">
    <source>
        <dbReference type="EMBL" id="QDQ25612.1"/>
    </source>
</evidence>
<keyword evidence="2" id="KW-1185">Reference proteome</keyword>
<dbReference type="KEGG" id="cari:FNU76_04170"/>
<accession>A0A516SBT8</accession>
<organism evidence="1 2">
    <name type="scientific">Chitinimonas arctica</name>
    <dbReference type="NCBI Taxonomy" id="2594795"/>
    <lineage>
        <taxon>Bacteria</taxon>
        <taxon>Pseudomonadati</taxon>
        <taxon>Pseudomonadota</taxon>
        <taxon>Betaproteobacteria</taxon>
        <taxon>Neisseriales</taxon>
        <taxon>Chitinibacteraceae</taxon>
        <taxon>Chitinimonas</taxon>
    </lineage>
</organism>
<evidence type="ECO:0000313" key="2">
    <source>
        <dbReference type="Proteomes" id="UP000317550"/>
    </source>
</evidence>
<proteinExistence type="predicted"/>
<name>A0A516SBT8_9NEIS</name>